<protein>
    <submittedName>
        <fullName evidence="2">RNA-directed DNA polymerase from mobile element jockey</fullName>
    </submittedName>
</protein>
<dbReference type="AlphaFoldDB" id="A0A4Y2U6L4"/>
<proteinExistence type="predicted"/>
<reference evidence="2 3" key="1">
    <citation type="journal article" date="2019" name="Sci. Rep.">
        <title>Orb-weaving spider Araneus ventricosus genome elucidates the spidroin gene catalogue.</title>
        <authorList>
            <person name="Kono N."/>
            <person name="Nakamura H."/>
            <person name="Ohtoshi R."/>
            <person name="Moran D.A.P."/>
            <person name="Shinohara A."/>
            <person name="Yoshida Y."/>
            <person name="Fujiwara M."/>
            <person name="Mori M."/>
            <person name="Tomita M."/>
            <person name="Arakawa K."/>
        </authorList>
    </citation>
    <scope>NUCLEOTIDE SEQUENCE [LARGE SCALE GENOMIC DNA]</scope>
</reference>
<feature type="non-terminal residue" evidence="2">
    <location>
        <position position="820"/>
    </location>
</feature>
<organism evidence="2 3">
    <name type="scientific">Araneus ventricosus</name>
    <name type="common">Orbweaver spider</name>
    <name type="synonym">Epeira ventricosa</name>
    <dbReference type="NCBI Taxonomy" id="182803"/>
    <lineage>
        <taxon>Eukaryota</taxon>
        <taxon>Metazoa</taxon>
        <taxon>Ecdysozoa</taxon>
        <taxon>Arthropoda</taxon>
        <taxon>Chelicerata</taxon>
        <taxon>Arachnida</taxon>
        <taxon>Araneae</taxon>
        <taxon>Araneomorphae</taxon>
        <taxon>Entelegynae</taxon>
        <taxon>Araneoidea</taxon>
        <taxon>Araneidae</taxon>
        <taxon>Araneus</taxon>
    </lineage>
</organism>
<dbReference type="InterPro" id="IPR005135">
    <property type="entry name" value="Endo/exonuclease/phosphatase"/>
</dbReference>
<dbReference type="InterPro" id="IPR043502">
    <property type="entry name" value="DNA/RNA_pol_sf"/>
</dbReference>
<dbReference type="OrthoDB" id="6420729at2759"/>
<feature type="domain" description="Reverse transcriptase" evidence="1">
    <location>
        <begin position="448"/>
        <end position="705"/>
    </location>
</feature>
<dbReference type="PROSITE" id="PS50878">
    <property type="entry name" value="RT_POL"/>
    <property type="match status" value="1"/>
</dbReference>
<dbReference type="EMBL" id="BGPR01033637">
    <property type="protein sequence ID" value="GBO07674.1"/>
    <property type="molecule type" value="Genomic_DNA"/>
</dbReference>
<comment type="caution">
    <text evidence="2">The sequence shown here is derived from an EMBL/GenBank/DDBJ whole genome shotgun (WGS) entry which is preliminary data.</text>
</comment>
<dbReference type="Pfam" id="PF14529">
    <property type="entry name" value="Exo_endo_phos_2"/>
    <property type="match status" value="1"/>
</dbReference>
<sequence length="820" mass="95177">MSFVQWNCRSLKNKQIWLHQPPFSTSSFWIFQETFLKTNDNFSNPNKIFFRTHRSNRLGGGLLIAIPKNLSGRVVYSEENDPNLEILAVEVHSKNYSFTIVNLYAPHGFNVNPIKTFLNSLHTPTFIFGDFNLHHPLWGGNTQSSSSEDFVDWLNNSDFIMLNTSTPTHIINAGTYSILDLTLCSASIFNEIDCYVFDCSFESDHIPIVTSWSKLQNAYKCIKTIKWNPIIKKSTEIFHSTNQPTIDTITSQISLTIRNHTTCKILENREYPPWWNAACHNFSRLKKYAWKKARRNISSSDWIDYKKYRSKFKFHFKRAKDNYWDNICKISQNPRMFFKILNKLSNHTNPNVKNHDIIFHNSRYVTQPKTQSNIFATHFSTPTTEVQPIPIDYDSGNESLNRNIEFWELKRAIQKTKNSTPGADNIPAIWFKNLDDASLYKILFMFQQQLDFSVLPKHWKHAIIIPIPKPNKDKTKVTSYRPIALTSVFCKIFERILAYRITNFLTCTKKLHSNQHGFLPFRDNHSAIYKIFTAISEARKNKKIFVGVSLDIKSAYDSVHIDELIYKCLQLGITGKVAKWMHHFLQERSFQIRWRNTLSDTNILFKGLPQGSVLSPILFVIFLNDFFETLDENVECSVFADDIFVYCSHHSITYIQTKIQNTMENIYKWCSYWKLAICPDKSAIIDLSKKNLTSLPRITYAGIPLTWSESIKYLGIQFAKNNQNGRILRNLRSKALKKINGLKILGYKRNGPRTKHLITIANNSIFSLFYYSCPIINKFSETHLKACNVIQTTTLRIALGVPIWTPNIVLLKLAGQEIMS</sequence>
<dbReference type="Proteomes" id="UP000499080">
    <property type="component" value="Unassembled WGS sequence"/>
</dbReference>
<dbReference type="Gene3D" id="3.30.70.270">
    <property type="match status" value="1"/>
</dbReference>
<dbReference type="Gene3D" id="3.60.10.10">
    <property type="entry name" value="Endonuclease/exonuclease/phosphatase"/>
    <property type="match status" value="1"/>
</dbReference>
<dbReference type="GO" id="GO:0003964">
    <property type="term" value="F:RNA-directed DNA polymerase activity"/>
    <property type="evidence" value="ECO:0007669"/>
    <property type="project" value="UniProtKB-KW"/>
</dbReference>
<dbReference type="PANTHER" id="PTHR19446">
    <property type="entry name" value="REVERSE TRANSCRIPTASES"/>
    <property type="match status" value="1"/>
</dbReference>
<name>A0A4Y2U6L4_ARAVE</name>
<evidence type="ECO:0000259" key="1">
    <source>
        <dbReference type="PROSITE" id="PS50878"/>
    </source>
</evidence>
<evidence type="ECO:0000313" key="2">
    <source>
        <dbReference type="EMBL" id="GBO07674.1"/>
    </source>
</evidence>
<dbReference type="SUPFAM" id="SSF56672">
    <property type="entry name" value="DNA/RNA polymerases"/>
    <property type="match status" value="1"/>
</dbReference>
<gene>
    <name evidence="2" type="primary">pol_2846</name>
    <name evidence="2" type="ORF">AVEN_54176_1</name>
</gene>
<dbReference type="CDD" id="cd01650">
    <property type="entry name" value="RT_nLTR_like"/>
    <property type="match status" value="1"/>
</dbReference>
<dbReference type="InterPro" id="IPR043128">
    <property type="entry name" value="Rev_trsase/Diguanyl_cyclase"/>
</dbReference>
<dbReference type="InterPro" id="IPR036691">
    <property type="entry name" value="Endo/exonu/phosph_ase_sf"/>
</dbReference>
<accession>A0A4Y2U6L4</accession>
<keyword evidence="3" id="KW-1185">Reference proteome</keyword>
<keyword evidence="2" id="KW-0808">Transferase</keyword>
<dbReference type="SUPFAM" id="SSF56219">
    <property type="entry name" value="DNase I-like"/>
    <property type="match status" value="1"/>
</dbReference>
<evidence type="ECO:0000313" key="3">
    <source>
        <dbReference type="Proteomes" id="UP000499080"/>
    </source>
</evidence>
<dbReference type="InterPro" id="IPR000477">
    <property type="entry name" value="RT_dom"/>
</dbReference>
<dbReference type="Pfam" id="PF00078">
    <property type="entry name" value="RVT_1"/>
    <property type="match status" value="1"/>
</dbReference>
<keyword evidence="2" id="KW-0695">RNA-directed DNA polymerase</keyword>
<keyword evidence="2" id="KW-0548">Nucleotidyltransferase</keyword>